<dbReference type="GO" id="GO:0005886">
    <property type="term" value="C:plasma membrane"/>
    <property type="evidence" value="ECO:0007669"/>
    <property type="project" value="TreeGrafter"/>
</dbReference>
<comment type="caution">
    <text evidence="12">The sequence shown here is derived from an EMBL/GenBank/DDBJ whole genome shotgun (WGS) entry which is preliminary data.</text>
</comment>
<accession>A0AA88HJJ9</accession>
<evidence type="ECO:0000256" key="8">
    <source>
        <dbReference type="SAM" id="Phobius"/>
    </source>
</evidence>
<dbReference type="AlphaFoldDB" id="A0AA88HJJ9"/>
<evidence type="ECO:0000256" key="7">
    <source>
        <dbReference type="SAM" id="MobiDB-lite"/>
    </source>
</evidence>
<sequence length="842" mass="95751">MSWNTPNGGMRFMDLTRTSPVPIVPGDEIQCRTHPNNKTITNFFHRGYGGIPENLIINICAWIILVLSFCFARRYFGNYGRIGLIDGVRKRSTYHGPTTYEGWSTTVCSEPAPTGDSHELETSQVSHTNDEGMFTWVWSTVQLSDSQISSRCGSDALHYLKFQRALILLMIVFTFLSLSIALPVNMSGTKIDKEVNPFAVTTLSNLDPGSWLVVIHITLSLLFFVIGIYVMRKYSVGLRLKESGSYISKTLMITNVPLNMCNEDTLRSHFNQAYPDKRVEDLKVSHDTEKVADLEKKKKAVSEALAYVNKYNRNNKPMKMRPWKCGFLCSHLDCCDCCETVDARSHYQNEEGSLSRKLHWAKRKARDNPLGIFFVTFGTPEDAQKVLKDHTLRRRGNGISITKNPGRSELSTALNPKDWKVKFAPPAADIYWEHLRTNGKFWLLRWVVIHIILLLFLIFFSTPSVVINNLDFVLLPLKQELGKINPLFSEFLATILLLSTAALLPVLISLSDRFLSHWTRSDANMSVMVKTFIFLLFMVLLLPSLGLVSIDAFLQWTFSVNGTTRWDCVFLPDNGAFFVNYIVTSAFVGTAMDLIRISELIYYFGCLAFSKSKAEHATIRKMSLFEFGYGTQYAWIMMKFSVIIFYSLSCPIITMFGVVYLGMKHFVDRYNIYYAYAPSKIKKKVHITAINFLVTALCLLQLCFFFFSFLRRGLRDVTIYSLVGMAVTAAVIFGYIFFNLFRKFGPFLYKEISTEVREEPEDAPENQIGYNSPYDVCPVDPSGSNDNSQSERDNGEGTVLANSPCRTYGTDQPIDLVEDNRAVVIDMRRTQEERGYQNGPDG</sequence>
<dbReference type="InterPro" id="IPR045122">
    <property type="entry name" value="Csc1-like"/>
</dbReference>
<comment type="subcellular location">
    <subcellularLocation>
        <location evidence="1">Membrane</location>
        <topology evidence="1">Multi-pass membrane protein</topology>
    </subcellularLocation>
</comment>
<dbReference type="InterPro" id="IPR027815">
    <property type="entry name" value="CSC1/OSCA1-like_cyt"/>
</dbReference>
<feature type="domain" description="CSC1/OSCA1-like 7TM region" evidence="9">
    <location>
        <begin position="445"/>
        <end position="705"/>
    </location>
</feature>
<feature type="region of interest" description="Disordered" evidence="7">
    <location>
        <begin position="779"/>
        <end position="812"/>
    </location>
</feature>
<evidence type="ECO:0000259" key="10">
    <source>
        <dbReference type="Pfam" id="PF13967"/>
    </source>
</evidence>
<dbReference type="Pfam" id="PF13967">
    <property type="entry name" value="RSN1_TM"/>
    <property type="match status" value="1"/>
</dbReference>
<evidence type="ECO:0000256" key="4">
    <source>
        <dbReference type="ARBA" id="ARBA00022692"/>
    </source>
</evidence>
<comment type="similarity">
    <text evidence="2">Belongs to the CSC1 (TC 1.A.17) family.</text>
</comment>
<dbReference type="InterPro" id="IPR032880">
    <property type="entry name" value="CSC1/OSCA1-like_N"/>
</dbReference>
<dbReference type="EMBL" id="JAVRJZ010000016">
    <property type="protein sequence ID" value="KAK2711515.1"/>
    <property type="molecule type" value="Genomic_DNA"/>
</dbReference>
<dbReference type="PANTHER" id="PTHR13018:SF5">
    <property type="entry name" value="RE44586P"/>
    <property type="match status" value="1"/>
</dbReference>
<feature type="transmembrane region" description="Helical" evidence="8">
    <location>
        <begin position="684"/>
        <end position="707"/>
    </location>
</feature>
<feature type="transmembrane region" description="Helical" evidence="8">
    <location>
        <begin position="211"/>
        <end position="231"/>
    </location>
</feature>
<gene>
    <name evidence="12" type="ORF">QYM36_012617</name>
</gene>
<evidence type="ECO:0008006" key="14">
    <source>
        <dbReference type="Google" id="ProtNLM"/>
    </source>
</evidence>
<feature type="transmembrane region" description="Helical" evidence="8">
    <location>
        <begin position="643"/>
        <end position="663"/>
    </location>
</feature>
<keyword evidence="13" id="KW-1185">Reference proteome</keyword>
<dbReference type="InterPro" id="IPR012677">
    <property type="entry name" value="Nucleotide-bd_a/b_plait_sf"/>
</dbReference>
<dbReference type="InterPro" id="IPR003864">
    <property type="entry name" value="CSC1/OSCA1-like_7TM"/>
</dbReference>
<dbReference type="EMBL" id="JAVRJZ010000016">
    <property type="protein sequence ID" value="KAK2711514.1"/>
    <property type="molecule type" value="Genomic_DNA"/>
</dbReference>
<feature type="transmembrane region" description="Helical" evidence="8">
    <location>
        <begin position="443"/>
        <end position="467"/>
    </location>
</feature>
<name>A0AA88HJJ9_ARTSF</name>
<feature type="transmembrane region" description="Helical" evidence="8">
    <location>
        <begin position="719"/>
        <end position="741"/>
    </location>
</feature>
<evidence type="ECO:0000256" key="1">
    <source>
        <dbReference type="ARBA" id="ARBA00004141"/>
    </source>
</evidence>
<protein>
    <recommendedName>
        <fullName evidence="14">CSC1-like protein 2</fullName>
    </recommendedName>
</protein>
<evidence type="ECO:0000313" key="13">
    <source>
        <dbReference type="Proteomes" id="UP001187531"/>
    </source>
</evidence>
<feature type="transmembrane region" description="Helical" evidence="8">
    <location>
        <begin position="165"/>
        <end position="184"/>
    </location>
</feature>
<dbReference type="Gene3D" id="3.30.70.330">
    <property type="match status" value="1"/>
</dbReference>
<dbReference type="EMBL" id="JAVRJZ010000016">
    <property type="protein sequence ID" value="KAK2711513.1"/>
    <property type="molecule type" value="Genomic_DNA"/>
</dbReference>
<evidence type="ECO:0000256" key="6">
    <source>
        <dbReference type="ARBA" id="ARBA00023136"/>
    </source>
</evidence>
<evidence type="ECO:0000256" key="5">
    <source>
        <dbReference type="ARBA" id="ARBA00022989"/>
    </source>
</evidence>
<dbReference type="PANTHER" id="PTHR13018">
    <property type="entry name" value="PROBABLE MEMBRANE PROTEIN DUF221-RELATED"/>
    <property type="match status" value="1"/>
</dbReference>
<evidence type="ECO:0000259" key="9">
    <source>
        <dbReference type="Pfam" id="PF02714"/>
    </source>
</evidence>
<feature type="domain" description="CSC1/OSCA1-like cytosolic" evidence="11">
    <location>
        <begin position="248"/>
        <end position="434"/>
    </location>
</feature>
<dbReference type="Proteomes" id="UP001187531">
    <property type="component" value="Unassembled WGS sequence"/>
</dbReference>
<proteinExistence type="inferred from homology"/>
<reference evidence="12" key="1">
    <citation type="submission" date="2023-07" db="EMBL/GenBank/DDBJ databases">
        <title>Chromosome-level genome assembly of Artemia franciscana.</title>
        <authorList>
            <person name="Jo E."/>
        </authorList>
    </citation>
    <scope>NUCLEOTIDE SEQUENCE</scope>
    <source>
        <tissue evidence="12">Whole body</tissue>
    </source>
</reference>
<dbReference type="GO" id="GO:0005227">
    <property type="term" value="F:calcium-activated cation channel activity"/>
    <property type="evidence" value="ECO:0007669"/>
    <property type="project" value="InterPro"/>
</dbReference>
<dbReference type="Pfam" id="PF14703">
    <property type="entry name" value="PHM7_cyt"/>
    <property type="match status" value="1"/>
</dbReference>
<keyword evidence="3" id="KW-0813">Transport</keyword>
<feature type="transmembrane region" description="Helical" evidence="8">
    <location>
        <begin position="578"/>
        <end position="597"/>
    </location>
</feature>
<evidence type="ECO:0000259" key="11">
    <source>
        <dbReference type="Pfam" id="PF14703"/>
    </source>
</evidence>
<feature type="domain" description="CSC1/OSCA1-like N-terminal transmembrane" evidence="10">
    <location>
        <begin position="122"/>
        <end position="231"/>
    </location>
</feature>
<dbReference type="Pfam" id="PF02714">
    <property type="entry name" value="RSN1_7TM"/>
    <property type="match status" value="1"/>
</dbReference>
<evidence type="ECO:0000256" key="2">
    <source>
        <dbReference type="ARBA" id="ARBA00007779"/>
    </source>
</evidence>
<evidence type="ECO:0000313" key="12">
    <source>
        <dbReference type="EMBL" id="KAK2711514.1"/>
    </source>
</evidence>
<organism evidence="12 13">
    <name type="scientific">Artemia franciscana</name>
    <name type="common">Brine shrimp</name>
    <name type="synonym">Artemia sanfranciscana</name>
    <dbReference type="NCBI Taxonomy" id="6661"/>
    <lineage>
        <taxon>Eukaryota</taxon>
        <taxon>Metazoa</taxon>
        <taxon>Ecdysozoa</taxon>
        <taxon>Arthropoda</taxon>
        <taxon>Crustacea</taxon>
        <taxon>Branchiopoda</taxon>
        <taxon>Anostraca</taxon>
        <taxon>Artemiidae</taxon>
        <taxon>Artemia</taxon>
    </lineage>
</organism>
<feature type="transmembrane region" description="Helical" evidence="8">
    <location>
        <begin position="55"/>
        <end position="72"/>
    </location>
</feature>
<feature type="transmembrane region" description="Helical" evidence="8">
    <location>
        <begin position="487"/>
        <end position="510"/>
    </location>
</feature>
<evidence type="ECO:0000256" key="3">
    <source>
        <dbReference type="ARBA" id="ARBA00022448"/>
    </source>
</evidence>
<keyword evidence="6 8" id="KW-0472">Membrane</keyword>
<keyword evidence="5 8" id="KW-1133">Transmembrane helix</keyword>
<feature type="transmembrane region" description="Helical" evidence="8">
    <location>
        <begin position="531"/>
        <end position="558"/>
    </location>
</feature>
<keyword evidence="4 8" id="KW-0812">Transmembrane</keyword>